<evidence type="ECO:0000256" key="2">
    <source>
        <dbReference type="HAMAP-Rule" id="MF_02087"/>
    </source>
</evidence>
<dbReference type="GO" id="GO:0030170">
    <property type="term" value="F:pyridoxal phosphate binding"/>
    <property type="evidence" value="ECO:0007669"/>
    <property type="project" value="UniProtKB-UniRule"/>
</dbReference>
<sequence>MNIKENLIEIKNTFQNSDCLLVAVSKTKPISLLQEAYDAGIRDFGENKVQELVEKQEQLPADIRWHMIGHLQRNKVKYIASFVHLIHGVDSFKLLKEINKQAKKVDRTISCLIQMHIAEEDSKFGFDQQELDEMLQSIEIQELSNVKIIGLMGMATFTDDESQVRKEFRGLKHLFDKLKSQKLPDNFELKEISMGMSGDYLIAQEEGSTMVRIGSAIFGSR</sequence>
<dbReference type="InterPro" id="IPR001608">
    <property type="entry name" value="Ala_racemase_N"/>
</dbReference>
<protein>
    <recommendedName>
        <fullName evidence="2">Pyridoxal phosphate homeostasis protein</fullName>
        <shortName evidence="2">PLP homeostasis protein</shortName>
    </recommendedName>
</protein>
<dbReference type="HAMAP" id="MF_02087">
    <property type="entry name" value="PLP_homeostasis"/>
    <property type="match status" value="1"/>
</dbReference>
<dbReference type="RefSeq" id="WP_076499081.1">
    <property type="nucleotide sequence ID" value="NZ_FTOP01000003.1"/>
</dbReference>
<dbReference type="FunFam" id="3.20.20.10:FF:000018">
    <property type="entry name" value="Pyridoxal phosphate homeostasis protein"/>
    <property type="match status" value="1"/>
</dbReference>
<dbReference type="Proteomes" id="UP000186026">
    <property type="component" value="Unassembled WGS sequence"/>
</dbReference>
<comment type="function">
    <text evidence="2">Pyridoxal 5'-phosphate (PLP)-binding protein, which is involved in PLP homeostasis.</text>
</comment>
<dbReference type="OrthoDB" id="9804072at2"/>
<dbReference type="SUPFAM" id="SSF51419">
    <property type="entry name" value="PLP-binding barrel"/>
    <property type="match status" value="1"/>
</dbReference>
<dbReference type="PANTHER" id="PTHR10146:SF14">
    <property type="entry name" value="PYRIDOXAL PHOSPHATE HOMEOSTASIS PROTEIN"/>
    <property type="match status" value="1"/>
</dbReference>
<dbReference type="InterPro" id="IPR011078">
    <property type="entry name" value="PyrdxlP_homeostasis"/>
</dbReference>
<reference evidence="7" key="1">
    <citation type="submission" date="2017-01" db="EMBL/GenBank/DDBJ databases">
        <authorList>
            <person name="Varghese N."/>
            <person name="Submissions S."/>
        </authorList>
    </citation>
    <scope>NUCLEOTIDE SEQUENCE [LARGE SCALE GENOMIC DNA]</scope>
    <source>
        <strain evidence="7">DSM 46698</strain>
    </source>
</reference>
<comment type="cofactor">
    <cofactor evidence="3">
        <name>pyridoxal 5'-phosphate</name>
        <dbReference type="ChEBI" id="CHEBI:597326"/>
    </cofactor>
</comment>
<dbReference type="STRING" id="529505.SAMN05421761_103170"/>
<dbReference type="PANTHER" id="PTHR10146">
    <property type="entry name" value="PROLINE SYNTHETASE CO-TRANSCRIBED BACTERIAL HOMOLOG PROTEIN"/>
    <property type="match status" value="1"/>
</dbReference>
<dbReference type="PIRSF" id="PIRSF004848">
    <property type="entry name" value="YBL036c_PLPDEIII"/>
    <property type="match status" value="1"/>
</dbReference>
<dbReference type="Gene3D" id="3.20.20.10">
    <property type="entry name" value="Alanine racemase"/>
    <property type="match status" value="1"/>
</dbReference>
<evidence type="ECO:0000256" key="4">
    <source>
        <dbReference type="RuleBase" id="RU004514"/>
    </source>
</evidence>
<evidence type="ECO:0000313" key="6">
    <source>
        <dbReference type="EMBL" id="SIS70806.1"/>
    </source>
</evidence>
<dbReference type="InterPro" id="IPR029066">
    <property type="entry name" value="PLP-binding_barrel"/>
</dbReference>
<comment type="similarity">
    <text evidence="2 4">Belongs to the pyridoxal phosphate-binding protein YggS/PROSC family.</text>
</comment>
<dbReference type="EMBL" id="FTOP01000003">
    <property type="protein sequence ID" value="SIS70806.1"/>
    <property type="molecule type" value="Genomic_DNA"/>
</dbReference>
<keyword evidence="7" id="KW-1185">Reference proteome</keyword>
<accession>A0A1N7LAC5</accession>
<feature type="modified residue" description="N6-(pyridoxal phosphate)lysine" evidence="2 3">
    <location>
        <position position="26"/>
    </location>
</feature>
<dbReference type="PROSITE" id="PS01211">
    <property type="entry name" value="UPF0001"/>
    <property type="match status" value="1"/>
</dbReference>
<dbReference type="NCBIfam" id="TIGR00044">
    <property type="entry name" value="YggS family pyridoxal phosphate-dependent enzyme"/>
    <property type="match status" value="1"/>
</dbReference>
<evidence type="ECO:0000256" key="3">
    <source>
        <dbReference type="PIRSR" id="PIRSR004848-1"/>
    </source>
</evidence>
<dbReference type="AlphaFoldDB" id="A0A1N7LAC5"/>
<gene>
    <name evidence="6" type="ORF">SAMN05421761_103170</name>
</gene>
<dbReference type="CDD" id="cd00635">
    <property type="entry name" value="PLPDE_III_YBL036c_like"/>
    <property type="match status" value="1"/>
</dbReference>
<evidence type="ECO:0000256" key="1">
    <source>
        <dbReference type="ARBA" id="ARBA00022898"/>
    </source>
</evidence>
<proteinExistence type="inferred from homology"/>
<name>A0A1N7LAC5_9BACT</name>
<dbReference type="Pfam" id="PF01168">
    <property type="entry name" value="Ala_racemase_N"/>
    <property type="match status" value="1"/>
</dbReference>
<evidence type="ECO:0000313" key="7">
    <source>
        <dbReference type="Proteomes" id="UP000186026"/>
    </source>
</evidence>
<keyword evidence="1 2" id="KW-0663">Pyridoxal phosphate</keyword>
<evidence type="ECO:0000259" key="5">
    <source>
        <dbReference type="Pfam" id="PF01168"/>
    </source>
</evidence>
<feature type="domain" description="Alanine racemase N-terminal" evidence="5">
    <location>
        <begin position="2"/>
        <end position="220"/>
    </location>
</feature>
<organism evidence="6 7">
    <name type="scientific">Belliella pelovolcani</name>
    <dbReference type="NCBI Taxonomy" id="529505"/>
    <lineage>
        <taxon>Bacteria</taxon>
        <taxon>Pseudomonadati</taxon>
        <taxon>Bacteroidota</taxon>
        <taxon>Cytophagia</taxon>
        <taxon>Cytophagales</taxon>
        <taxon>Cyclobacteriaceae</taxon>
        <taxon>Belliella</taxon>
    </lineage>
</organism>